<dbReference type="Proteomes" id="UP001516400">
    <property type="component" value="Unassembled WGS sequence"/>
</dbReference>
<dbReference type="EMBL" id="JABFTP020000144">
    <property type="protein sequence ID" value="KAL3281746.1"/>
    <property type="molecule type" value="Genomic_DNA"/>
</dbReference>
<accession>A0ABD2NSR1</accession>
<dbReference type="InterPro" id="IPR036691">
    <property type="entry name" value="Endo/exonu/phosph_ase_sf"/>
</dbReference>
<dbReference type="AlphaFoldDB" id="A0ABD2NSR1"/>
<evidence type="ECO:0000313" key="2">
    <source>
        <dbReference type="Proteomes" id="UP001516400"/>
    </source>
</evidence>
<evidence type="ECO:0000313" key="1">
    <source>
        <dbReference type="EMBL" id="KAL3281746.1"/>
    </source>
</evidence>
<keyword evidence="2" id="KW-1185">Reference proteome</keyword>
<dbReference type="SUPFAM" id="SSF56219">
    <property type="entry name" value="DNase I-like"/>
    <property type="match status" value="1"/>
</dbReference>
<sequence>MNIKDYNLIRDDRYDGYVGIAFAIKGHLQNTQLTFSYLTLPDRFLLLGIQVGDLTVVNMYIPPDLALGEKHLYEIMPHLQEPCMMIGHMNAQNPMWSGMINHNGVVVQRFLQDGTFFMKDGTPTRMSPPE</sequence>
<comment type="caution">
    <text evidence="1">The sequence shown here is derived from an EMBL/GenBank/DDBJ whole genome shotgun (WGS) entry which is preliminary data.</text>
</comment>
<reference evidence="1 2" key="1">
    <citation type="journal article" date="2021" name="BMC Biol.">
        <title>Horizontally acquired antibacterial genes associated with adaptive radiation of ladybird beetles.</title>
        <authorList>
            <person name="Li H.S."/>
            <person name="Tang X.F."/>
            <person name="Huang Y.H."/>
            <person name="Xu Z.Y."/>
            <person name="Chen M.L."/>
            <person name="Du X.Y."/>
            <person name="Qiu B.Y."/>
            <person name="Chen P.T."/>
            <person name="Zhang W."/>
            <person name="Slipinski A."/>
            <person name="Escalona H.E."/>
            <person name="Waterhouse R.M."/>
            <person name="Zwick A."/>
            <person name="Pang H."/>
        </authorList>
    </citation>
    <scope>NUCLEOTIDE SEQUENCE [LARGE SCALE GENOMIC DNA]</scope>
    <source>
        <strain evidence="1">SYSU2018</strain>
    </source>
</reference>
<name>A0ABD2NSR1_9CUCU</name>
<protein>
    <submittedName>
        <fullName evidence="1">Uncharacterized protein</fullName>
    </submittedName>
</protein>
<proteinExistence type="predicted"/>
<organism evidence="1 2">
    <name type="scientific">Cryptolaemus montrouzieri</name>
    <dbReference type="NCBI Taxonomy" id="559131"/>
    <lineage>
        <taxon>Eukaryota</taxon>
        <taxon>Metazoa</taxon>
        <taxon>Ecdysozoa</taxon>
        <taxon>Arthropoda</taxon>
        <taxon>Hexapoda</taxon>
        <taxon>Insecta</taxon>
        <taxon>Pterygota</taxon>
        <taxon>Neoptera</taxon>
        <taxon>Endopterygota</taxon>
        <taxon>Coleoptera</taxon>
        <taxon>Polyphaga</taxon>
        <taxon>Cucujiformia</taxon>
        <taxon>Coccinelloidea</taxon>
        <taxon>Coccinellidae</taxon>
        <taxon>Scymninae</taxon>
        <taxon>Scymnini</taxon>
        <taxon>Cryptolaemus</taxon>
    </lineage>
</organism>
<gene>
    <name evidence="1" type="ORF">HHI36_004950</name>
</gene>
<dbReference type="Gene3D" id="3.60.10.10">
    <property type="entry name" value="Endonuclease/exonuclease/phosphatase"/>
    <property type="match status" value="1"/>
</dbReference>